<protein>
    <submittedName>
        <fullName evidence="4">Vancomycin resistance protein VanJ</fullName>
    </submittedName>
</protein>
<dbReference type="EMBL" id="FZOD01000026">
    <property type="protein sequence ID" value="SNT14279.1"/>
    <property type="molecule type" value="Genomic_DNA"/>
</dbReference>
<proteinExistence type="predicted"/>
<dbReference type="InterPro" id="IPR005135">
    <property type="entry name" value="Endo/exonuclease/phosphatase"/>
</dbReference>
<dbReference type="Proteomes" id="UP000198282">
    <property type="component" value="Unassembled WGS sequence"/>
</dbReference>
<feature type="domain" description="Endonuclease/exonuclease/phosphatase" evidence="3">
    <location>
        <begin position="129"/>
        <end position="331"/>
    </location>
</feature>
<reference evidence="4 5" key="1">
    <citation type="submission" date="2017-06" db="EMBL/GenBank/DDBJ databases">
        <authorList>
            <person name="Kim H.J."/>
            <person name="Triplett B.A."/>
        </authorList>
    </citation>
    <scope>NUCLEOTIDE SEQUENCE [LARGE SCALE GENOMIC DNA]</scope>
    <source>
        <strain evidence="4 5">CGMCC 4.2132</strain>
    </source>
</reference>
<keyword evidence="2" id="KW-0812">Transmembrane</keyword>
<gene>
    <name evidence="4" type="ORF">SAMN05216276_102617</name>
</gene>
<dbReference type="RefSeq" id="WP_089209701.1">
    <property type="nucleotide sequence ID" value="NZ_FZOD01000026.1"/>
</dbReference>
<dbReference type="GO" id="GO:0003824">
    <property type="term" value="F:catalytic activity"/>
    <property type="evidence" value="ECO:0007669"/>
    <property type="project" value="InterPro"/>
</dbReference>
<feature type="region of interest" description="Disordered" evidence="1">
    <location>
        <begin position="1"/>
        <end position="34"/>
    </location>
</feature>
<name>A0A239K9I8_9ACTN</name>
<dbReference type="OrthoDB" id="4316587at2"/>
<evidence type="ECO:0000256" key="2">
    <source>
        <dbReference type="SAM" id="Phobius"/>
    </source>
</evidence>
<dbReference type="InterPro" id="IPR036691">
    <property type="entry name" value="Endo/exonu/phosph_ase_sf"/>
</dbReference>
<dbReference type="AlphaFoldDB" id="A0A239K9I8"/>
<feature type="transmembrane region" description="Helical" evidence="2">
    <location>
        <begin position="96"/>
        <end position="114"/>
    </location>
</feature>
<evidence type="ECO:0000256" key="1">
    <source>
        <dbReference type="SAM" id="MobiDB-lite"/>
    </source>
</evidence>
<feature type="transmembrane region" description="Helical" evidence="2">
    <location>
        <begin position="40"/>
        <end position="60"/>
    </location>
</feature>
<organism evidence="4 5">
    <name type="scientific">Streptosporangium subroseum</name>
    <dbReference type="NCBI Taxonomy" id="106412"/>
    <lineage>
        <taxon>Bacteria</taxon>
        <taxon>Bacillati</taxon>
        <taxon>Actinomycetota</taxon>
        <taxon>Actinomycetes</taxon>
        <taxon>Streptosporangiales</taxon>
        <taxon>Streptosporangiaceae</taxon>
        <taxon>Streptosporangium</taxon>
    </lineage>
</organism>
<dbReference type="Gene3D" id="3.60.10.10">
    <property type="entry name" value="Endonuclease/exonuclease/phosphatase"/>
    <property type="match status" value="1"/>
</dbReference>
<dbReference type="SUPFAM" id="SSF56219">
    <property type="entry name" value="DNase I-like"/>
    <property type="match status" value="1"/>
</dbReference>
<keyword evidence="5" id="KW-1185">Reference proteome</keyword>
<feature type="compositionally biased region" description="Basic and acidic residues" evidence="1">
    <location>
        <begin position="19"/>
        <end position="31"/>
    </location>
</feature>
<evidence type="ECO:0000313" key="4">
    <source>
        <dbReference type="EMBL" id="SNT14279.1"/>
    </source>
</evidence>
<evidence type="ECO:0000259" key="3">
    <source>
        <dbReference type="Pfam" id="PF03372"/>
    </source>
</evidence>
<accession>A0A239K9I8</accession>
<keyword evidence="2" id="KW-0472">Membrane</keyword>
<feature type="transmembrane region" description="Helical" evidence="2">
    <location>
        <begin position="72"/>
        <end position="89"/>
    </location>
</feature>
<evidence type="ECO:0000313" key="5">
    <source>
        <dbReference type="Proteomes" id="UP000198282"/>
    </source>
</evidence>
<dbReference type="Pfam" id="PF03372">
    <property type="entry name" value="Exo_endo_phos"/>
    <property type="match status" value="1"/>
</dbReference>
<keyword evidence="2" id="KW-1133">Transmembrane helix</keyword>
<sequence>MEQVNRGVAPGGKTASAEGEPRGNRGGDARGRTPWTRGRVLASLAVPVAGLLAFHSAVPNTVGNLGSLLETFLPWLGLTVPVLLVLALLRRSATATAATVLPAAAWAVLFGGLLPPTGPEAPYDLTVVQHNVNDENPDPAGTARALAQAGADLIALEELTPGALPVYGAALASGHPHRAVVGTVGLWSRHPLVDPRPVDIKPKDIEADWSRGLRAVVRGPSGDIAVYVAHLPSVRIGLPSGFSSGRRDESAAALGAAIGAEKLDRVILMGDLNGTLDDRGLAPVISRMTPAEEGFGFSWPAALPLARIDHVMTRAATPVTTWALPPTGSDHLPIAARIKIWP</sequence>